<dbReference type="Gene3D" id="2.40.50.100">
    <property type="match status" value="1"/>
</dbReference>
<evidence type="ECO:0000313" key="6">
    <source>
        <dbReference type="Proteomes" id="UP000008206"/>
    </source>
</evidence>
<dbReference type="Gene3D" id="2.40.30.170">
    <property type="match status" value="1"/>
</dbReference>
<proteinExistence type="predicted"/>
<dbReference type="KEGG" id="cyj:Cyan7822_5830"/>
<accession>E0UL54</accession>
<protein>
    <submittedName>
        <fullName evidence="5">ABC exporter membrane fusion protein, DevB family</fullName>
    </submittedName>
</protein>
<evidence type="ECO:0000256" key="2">
    <source>
        <dbReference type="ARBA" id="ARBA00023054"/>
    </source>
</evidence>
<dbReference type="InterPro" id="IPR050465">
    <property type="entry name" value="UPF0194_transport"/>
</dbReference>
<organism evidence="5 6">
    <name type="scientific">Gloeothece verrucosa (strain PCC 7822)</name>
    <name type="common">Cyanothece sp. (strain PCC 7822)</name>
    <dbReference type="NCBI Taxonomy" id="497965"/>
    <lineage>
        <taxon>Bacteria</taxon>
        <taxon>Bacillati</taxon>
        <taxon>Cyanobacteriota</taxon>
        <taxon>Cyanophyceae</taxon>
        <taxon>Oscillatoriophycideae</taxon>
        <taxon>Chroococcales</taxon>
        <taxon>Aphanothecaceae</taxon>
        <taxon>Gloeothece</taxon>
        <taxon>Gloeothece verrucosa</taxon>
    </lineage>
</organism>
<dbReference type="PANTHER" id="PTHR32347:SF27">
    <property type="entry name" value="RND EFFLUX PUMP MEMBRANE FUSION PROTEIN BARREL-SANDWICH DOMAIN-CONTAINING PROTEIN"/>
    <property type="match status" value="1"/>
</dbReference>
<gene>
    <name evidence="5" type="ordered locus">Cyan7822_5830</name>
</gene>
<dbReference type="Pfam" id="PF25881">
    <property type="entry name" value="HH_YBHG"/>
    <property type="match status" value="1"/>
</dbReference>
<dbReference type="Proteomes" id="UP000008206">
    <property type="component" value="Plasmid Cy782201"/>
</dbReference>
<keyword evidence="6" id="KW-1185">Reference proteome</keyword>
<dbReference type="GO" id="GO:0030313">
    <property type="term" value="C:cell envelope"/>
    <property type="evidence" value="ECO:0007669"/>
    <property type="project" value="UniProtKB-SubCell"/>
</dbReference>
<dbReference type="NCBIfam" id="TIGR02971">
    <property type="entry name" value="heterocyst_DevB"/>
    <property type="match status" value="1"/>
</dbReference>
<dbReference type="OrthoDB" id="264111at2"/>
<dbReference type="PANTHER" id="PTHR32347">
    <property type="entry name" value="EFFLUX SYSTEM COMPONENT YKNX-RELATED"/>
    <property type="match status" value="1"/>
</dbReference>
<dbReference type="InterPro" id="IPR014315">
    <property type="entry name" value="ABC_heterocyst_DevB"/>
</dbReference>
<feature type="coiled-coil region" evidence="3">
    <location>
        <begin position="228"/>
        <end position="302"/>
    </location>
</feature>
<evidence type="ECO:0000256" key="3">
    <source>
        <dbReference type="SAM" id="Coils"/>
    </source>
</evidence>
<dbReference type="HOGENOM" id="CLU_031364_1_0_3"/>
<dbReference type="InterPro" id="IPR059052">
    <property type="entry name" value="HH_YbhG-like"/>
</dbReference>
<dbReference type="AlphaFoldDB" id="E0UL54"/>
<dbReference type="EMBL" id="CP002199">
    <property type="protein sequence ID" value="ADN17684.1"/>
    <property type="molecule type" value="Genomic_DNA"/>
</dbReference>
<keyword evidence="2 3" id="KW-0175">Coiled coil</keyword>
<keyword evidence="5" id="KW-0614">Plasmid</keyword>
<evidence type="ECO:0000256" key="1">
    <source>
        <dbReference type="ARBA" id="ARBA00004196"/>
    </source>
</evidence>
<geneLocation type="plasmid" evidence="5 6">
    <name>Cy782201</name>
</geneLocation>
<dbReference type="SUPFAM" id="SSF111369">
    <property type="entry name" value="HlyD-like secretion proteins"/>
    <property type="match status" value="2"/>
</dbReference>
<sequence length="437" mass="47352">MVKSQFFVKPTGWITTVALLTATLCTGAVTTYTLLQYKAPRKTVVAAPSVTSTPIPKIAALGYLEPRGEVIKLSAPALMEGTRVDQLLVKRGDLVKKGQVIAILDNYARLQAALTQAQAQVEIAQSRLAQTKAGAKKGEIAAQDARFEGSSAELQGQIAIQKATIASLEAQLKGEKSAQEATIERTKAQLINADTDCKRYKMLFEDGAVSEQERDRFCLQADTALATYTEAQANLERITTTLEEKITEAKANLQRTVLTLNKKIKENQATLSAVEEVRPVDVKVAQSELISAQANVKKAKADLDLAYVRASRDGQILKIHIWPGELVSNEGIVELGQTSQMYVRAEVYETDIYRVHLGQKATIKSNGVVGILNGVVDEIGLQIGKKNVFGTDPVEDADARVVEVKIRLSPESSQKVAGLTNLQVNVIINASDVKKGV</sequence>
<name>E0UL54_GLOV7</name>
<evidence type="ECO:0000259" key="4">
    <source>
        <dbReference type="Pfam" id="PF25881"/>
    </source>
</evidence>
<dbReference type="RefSeq" id="WP_013334434.1">
    <property type="nucleotide sequence ID" value="NC_014533.1"/>
</dbReference>
<reference evidence="6" key="1">
    <citation type="journal article" date="2011" name="MBio">
        <title>Novel metabolic attributes of the genus Cyanothece, comprising a group of unicellular nitrogen-fixing Cyanobacteria.</title>
        <authorList>
            <person name="Bandyopadhyay A."/>
            <person name="Elvitigala T."/>
            <person name="Welsh E."/>
            <person name="Stockel J."/>
            <person name="Liberton M."/>
            <person name="Min H."/>
            <person name="Sherman L.A."/>
            <person name="Pakrasi H.B."/>
        </authorList>
    </citation>
    <scope>NUCLEOTIDE SEQUENCE [LARGE SCALE GENOMIC DNA]</scope>
    <source>
        <strain evidence="6">PCC 7822</strain>
        <plasmid evidence="6">Cy782201</plasmid>
    </source>
</reference>
<feature type="domain" description="YbhG-like alpha-helical hairpin" evidence="4">
    <location>
        <begin position="145"/>
        <end position="256"/>
    </location>
</feature>
<dbReference type="Gene3D" id="1.10.287.470">
    <property type="entry name" value="Helix hairpin bin"/>
    <property type="match status" value="1"/>
</dbReference>
<evidence type="ECO:0000313" key="5">
    <source>
        <dbReference type="EMBL" id="ADN17684.1"/>
    </source>
</evidence>
<comment type="subcellular location">
    <subcellularLocation>
        <location evidence="1">Cell envelope</location>
    </subcellularLocation>
</comment>